<evidence type="ECO:0000313" key="2">
    <source>
        <dbReference type="EMBL" id="VAY88644.1"/>
    </source>
</evidence>
<feature type="compositionally biased region" description="Low complexity" evidence="1">
    <location>
        <begin position="1"/>
        <end position="24"/>
    </location>
</feature>
<dbReference type="EMBL" id="UOYP01000276">
    <property type="protein sequence ID" value="VAY88644.1"/>
    <property type="molecule type" value="Genomic_DNA"/>
</dbReference>
<gene>
    <name evidence="2" type="ORF">CARN8_3470003</name>
</gene>
<dbReference type="AlphaFoldDB" id="A0A3P3ZPD5"/>
<reference evidence="2" key="1">
    <citation type="submission" date="2018-10" db="EMBL/GenBank/DDBJ databases">
        <authorList>
            <person name="Plewniak F."/>
        </authorList>
    </citation>
    <scope>NUCLEOTIDE SEQUENCE</scope>
</reference>
<protein>
    <submittedName>
        <fullName evidence="2">Uncharacterized protein</fullName>
    </submittedName>
</protein>
<proteinExistence type="predicted"/>
<accession>A0A3P3ZPD5</accession>
<evidence type="ECO:0000256" key="1">
    <source>
        <dbReference type="SAM" id="MobiDB-lite"/>
    </source>
</evidence>
<feature type="region of interest" description="Disordered" evidence="1">
    <location>
        <begin position="1"/>
        <end position="36"/>
    </location>
</feature>
<sequence>MESSSPGTAAPSSTAMTSSTATSPGWFGHNTQDADQQPRQDNLCLFLLVSVHAGSPGK</sequence>
<name>A0A3P3ZPD5_9ZZZZ</name>
<organism evidence="2">
    <name type="scientific">mine drainage metagenome</name>
    <dbReference type="NCBI Taxonomy" id="410659"/>
    <lineage>
        <taxon>unclassified sequences</taxon>
        <taxon>metagenomes</taxon>
        <taxon>ecological metagenomes</taxon>
    </lineage>
</organism>